<feature type="compositionally biased region" description="Gly residues" evidence="1">
    <location>
        <begin position="545"/>
        <end position="558"/>
    </location>
</feature>
<reference evidence="2" key="1">
    <citation type="journal article" date="2016" name="Ticks Tick Borne Dis.">
        <title>De novo assembly and annotation of the salivary gland transcriptome of Rhipicephalus appendiculatus male and female ticks during blood feeding.</title>
        <authorList>
            <person name="de Castro M.H."/>
            <person name="de Klerk D."/>
            <person name="Pienaar R."/>
            <person name="Latif A.A."/>
            <person name="Rees D.J."/>
            <person name="Mans B.J."/>
        </authorList>
    </citation>
    <scope>NUCLEOTIDE SEQUENCE</scope>
    <source>
        <tissue evidence="2">Salivary glands</tissue>
    </source>
</reference>
<feature type="region of interest" description="Disordered" evidence="1">
    <location>
        <begin position="536"/>
        <end position="644"/>
    </location>
</feature>
<feature type="compositionally biased region" description="Low complexity" evidence="1">
    <location>
        <begin position="434"/>
        <end position="462"/>
    </location>
</feature>
<feature type="region of interest" description="Disordered" evidence="1">
    <location>
        <begin position="418"/>
        <end position="512"/>
    </location>
</feature>
<feature type="compositionally biased region" description="Polar residues" evidence="1">
    <location>
        <begin position="318"/>
        <end position="328"/>
    </location>
</feature>
<accession>A0A131ZCK9</accession>
<evidence type="ECO:0000256" key="1">
    <source>
        <dbReference type="SAM" id="MobiDB-lite"/>
    </source>
</evidence>
<feature type="non-terminal residue" evidence="2">
    <location>
        <position position="723"/>
    </location>
</feature>
<feature type="compositionally biased region" description="Polar residues" evidence="1">
    <location>
        <begin position="1"/>
        <end position="13"/>
    </location>
</feature>
<name>A0A131ZCK9_RHIAP</name>
<feature type="region of interest" description="Disordered" evidence="1">
    <location>
        <begin position="318"/>
        <end position="342"/>
    </location>
</feature>
<dbReference type="AlphaFoldDB" id="A0A131ZCK9"/>
<feature type="compositionally biased region" description="Low complexity" evidence="1">
    <location>
        <begin position="484"/>
        <end position="495"/>
    </location>
</feature>
<proteinExistence type="predicted"/>
<feature type="compositionally biased region" description="Polar residues" evidence="1">
    <location>
        <begin position="421"/>
        <end position="433"/>
    </location>
</feature>
<evidence type="ECO:0000313" key="2">
    <source>
        <dbReference type="EMBL" id="JAP88530.1"/>
    </source>
</evidence>
<feature type="non-terminal residue" evidence="2">
    <location>
        <position position="1"/>
    </location>
</feature>
<feature type="region of interest" description="Disordered" evidence="1">
    <location>
        <begin position="1"/>
        <end position="37"/>
    </location>
</feature>
<protein>
    <submittedName>
        <fullName evidence="2">TIL domain containing protein</fullName>
    </submittedName>
</protein>
<sequence>GVSGASFPTTASGASRGALGTSSLGVHPPGITGTHPSTTVASTVDAVGRHRGVGGFNAGGASIGSLSEFRGSGIHSNATTESLSSGAAVGGSVNSGSGRNTLSNGGIVGGPNVGLHAGATSLGNGAGPVVSGAGINVGGASVGGAVGAVPTAAHLGGNGGASNSGLSAFLGGGSLSGGGRFGVSSGAISREGASSGRGAGVSVMTVNVGNSGIPLGTMGSDRNSFSSHVTGTPNAAALSTTNTAGSSTLTGSASNIRIGGESAGGHSIGRSYSTNIGNSNVARGSPSGGIGAVIPSAGGAGSVINAAPSGSVSTTVRGTENQPSSNAINGGHIRGTLDPSTSRSTIVTVGESTYRNGAGRGFTATTGSPTAVVNGAREPVSTSILITPTIAVPGTIPEGSISSTVSSAAVNNRVNAATNSDSSALNSNRGSNASSGTSGSIGPHSSISVSSSVSDASMRAGSAHSHTAEANGGVLSGSNHGVTSSHGSGAPGPSSVTHGTFGGEIEHSNGLGASGAHLRETERNSPTLSGINSAVTLSHDTRTPGGHGGSSTAGGPLGTGSVPSNTLVSASPPSGSMGPGGIHPHGVGTHGSVISGANRPVASLPGNDALSGSDGRTHVVGISHGRGTETGVAGASGNSMHTGAGSTRFSATTLPGEITVASSPGSVAASGITGNGMADGSGSSIRIILPATTGSGITVTEVTAPATATTALTGVAGNGGVGG</sequence>
<organism evidence="2">
    <name type="scientific">Rhipicephalus appendiculatus</name>
    <name type="common">Brown ear tick</name>
    <dbReference type="NCBI Taxonomy" id="34631"/>
    <lineage>
        <taxon>Eukaryota</taxon>
        <taxon>Metazoa</taxon>
        <taxon>Ecdysozoa</taxon>
        <taxon>Arthropoda</taxon>
        <taxon>Chelicerata</taxon>
        <taxon>Arachnida</taxon>
        <taxon>Acari</taxon>
        <taxon>Parasitiformes</taxon>
        <taxon>Ixodida</taxon>
        <taxon>Ixodoidea</taxon>
        <taxon>Ixodidae</taxon>
        <taxon>Rhipicephalinae</taxon>
        <taxon>Rhipicephalus</taxon>
        <taxon>Rhipicephalus</taxon>
    </lineage>
</organism>
<dbReference type="EMBL" id="GEDV01000027">
    <property type="protein sequence ID" value="JAP88530.1"/>
    <property type="molecule type" value="Transcribed_RNA"/>
</dbReference>